<organism evidence="2 3">
    <name type="scientific">Acidovorax temperans</name>
    <dbReference type="NCBI Taxonomy" id="80878"/>
    <lineage>
        <taxon>Bacteria</taxon>
        <taxon>Pseudomonadati</taxon>
        <taxon>Pseudomonadota</taxon>
        <taxon>Betaproteobacteria</taxon>
        <taxon>Burkholderiales</taxon>
        <taxon>Comamonadaceae</taxon>
        <taxon>Acidovorax</taxon>
    </lineage>
</organism>
<keyword evidence="3" id="KW-1185">Reference proteome</keyword>
<feature type="domain" description="Competence protein CoiA nuclease-like" evidence="1">
    <location>
        <begin position="32"/>
        <end position="78"/>
    </location>
</feature>
<dbReference type="InterPro" id="IPR010330">
    <property type="entry name" value="CoiA_nuc"/>
</dbReference>
<comment type="caution">
    <text evidence="2">The sequence shown here is derived from an EMBL/GenBank/DDBJ whole genome shotgun (WGS) entry which is preliminary data.</text>
</comment>
<dbReference type="Proteomes" id="UP000032566">
    <property type="component" value="Unassembled WGS sequence"/>
</dbReference>
<dbReference type="PATRIC" id="fig|80878.5.peg.4331"/>
<dbReference type="EMBL" id="JXYQ01000095">
    <property type="protein sequence ID" value="KJA08848.1"/>
    <property type="molecule type" value="Genomic_DNA"/>
</dbReference>
<dbReference type="AlphaFoldDB" id="A0A0D7K6S1"/>
<proteinExistence type="predicted"/>
<sequence length="211" mass="23764">MKACIAKAIKGTEWEVSTEQRGQAPDGSVWVADVMASRAAHRIAFEMQWSAQSQDETARRQEQYRSSGVRGLWLFRHPSAVQVSKDIPSLHVEVQLDPALAWVSIPHETPYGSKKMDYQWGPRIELGRFVRGCLARKFIWAPGIDQAVPLDIFTADQACWRCKKPTSIITGFEFRVDLLVPGARPVWLKMENFDNPLGRTVLGGVPLFSVQ</sequence>
<dbReference type="OrthoDB" id="8910564at2"/>
<name>A0A0D7K6S1_9BURK</name>
<accession>A0A0D7K6S1</accession>
<evidence type="ECO:0000313" key="3">
    <source>
        <dbReference type="Proteomes" id="UP000032566"/>
    </source>
</evidence>
<protein>
    <recommendedName>
        <fullName evidence="1">Competence protein CoiA nuclease-like domain-containing protein</fullName>
    </recommendedName>
</protein>
<evidence type="ECO:0000259" key="1">
    <source>
        <dbReference type="Pfam" id="PF06054"/>
    </source>
</evidence>
<dbReference type="Pfam" id="PF06054">
    <property type="entry name" value="CoiA_nuc"/>
    <property type="match status" value="1"/>
</dbReference>
<reference evidence="2 3" key="1">
    <citation type="submission" date="2014-12" db="EMBL/GenBank/DDBJ databases">
        <title>Isolation of bacteria from lake water.</title>
        <authorList>
            <person name="Sheng K.-Y."/>
            <person name="Chin P.-S."/>
            <person name="Chan K.-G."/>
            <person name="Tan G.S."/>
        </authorList>
    </citation>
    <scope>NUCLEOTIDE SEQUENCE [LARGE SCALE GENOMIC DNA]</scope>
    <source>
        <strain evidence="2 3">KY4</strain>
    </source>
</reference>
<gene>
    <name evidence="2" type="ORF">RP29_19745</name>
</gene>
<evidence type="ECO:0000313" key="2">
    <source>
        <dbReference type="EMBL" id="KJA08848.1"/>
    </source>
</evidence>